<organism evidence="10 11">
    <name type="scientific">Gilliamella intestini</name>
    <dbReference type="NCBI Taxonomy" id="1798183"/>
    <lineage>
        <taxon>Bacteria</taxon>
        <taxon>Pseudomonadati</taxon>
        <taxon>Pseudomonadota</taxon>
        <taxon>Gammaproteobacteria</taxon>
        <taxon>Orbales</taxon>
        <taxon>Orbaceae</taxon>
        <taxon>Gilliamella</taxon>
    </lineage>
</organism>
<dbReference type="GO" id="GO:0005886">
    <property type="term" value="C:plasma membrane"/>
    <property type="evidence" value="ECO:0007669"/>
    <property type="project" value="UniProtKB-SubCell"/>
</dbReference>
<feature type="transmembrane region" description="Helical" evidence="8">
    <location>
        <begin position="21"/>
        <end position="50"/>
    </location>
</feature>
<dbReference type="InterPro" id="IPR036259">
    <property type="entry name" value="MFS_trans_sf"/>
</dbReference>
<dbReference type="PANTHER" id="PTHR43528">
    <property type="entry name" value="ALPHA-KETOGLUTARATE PERMEASE"/>
    <property type="match status" value="1"/>
</dbReference>
<evidence type="ECO:0000313" key="10">
    <source>
        <dbReference type="EMBL" id="SCC00072.1"/>
    </source>
</evidence>
<feature type="domain" description="Major facilitator superfamily (MFS) profile" evidence="9">
    <location>
        <begin position="20"/>
        <end position="429"/>
    </location>
</feature>
<keyword evidence="11" id="KW-1185">Reference proteome</keyword>
<evidence type="ECO:0000259" key="9">
    <source>
        <dbReference type="PROSITE" id="PS50850"/>
    </source>
</evidence>
<dbReference type="InterPro" id="IPR051084">
    <property type="entry name" value="H+-coupled_symporters"/>
</dbReference>
<dbReference type="PANTHER" id="PTHR43528:SF7">
    <property type="entry name" value="MFS TRANSPORTER"/>
    <property type="match status" value="1"/>
</dbReference>
<accession>A0A1C4B017</accession>
<feature type="transmembrane region" description="Helical" evidence="8">
    <location>
        <begin position="340"/>
        <end position="363"/>
    </location>
</feature>
<name>A0A1C4B017_9GAMM</name>
<sequence length="439" mass="48584">MSNALTHIPTRTLNSQDYKTLVLSALGGALEFYDFIIFVFFSMTISHLFFPNDMPAWLSQVQTFGIFAAGYLIRPLGGIVMAHFGDRLGRKKMFTLSILLMALPTLFIGCLPTYINIGILAPVLLLLMRLCQGLAVGGEVPGAWTFVAEHVPKNKIGLACGILTSGLSLGILLGSLVSTAMNKFLSSEQIIDWGWRIPFIIGGIFGLIAMYLRRWLKETPIFLEIQKRKQQELSKKIPVITVLTQYLPQTILSMLLTWVLSAGIMVIMLMTPILLQKQFGYSPIDALQGNILAIIGLIISCTFYGMMMDKFSIGNVLFIGCFIAAIMIIIFYFSLDNPHILFITYSLTGFSIGIVGSFSYFMVKVFPAQIRYSGVSFSFNMAYAIAGGITPLLISFFSDFVSKMAPAIYVAGLFCLGAFIGLFLLINNNCQKYLAKDME</sequence>
<keyword evidence="2" id="KW-0813">Transport</keyword>
<keyword evidence="7 8" id="KW-0472">Membrane</keyword>
<dbReference type="Gene3D" id="1.20.1250.20">
    <property type="entry name" value="MFS general substrate transporter like domains"/>
    <property type="match status" value="2"/>
</dbReference>
<dbReference type="GO" id="GO:0015293">
    <property type="term" value="F:symporter activity"/>
    <property type="evidence" value="ECO:0007669"/>
    <property type="project" value="UniProtKB-KW"/>
</dbReference>
<evidence type="ECO:0000256" key="2">
    <source>
        <dbReference type="ARBA" id="ARBA00022448"/>
    </source>
</evidence>
<evidence type="ECO:0000256" key="8">
    <source>
        <dbReference type="SAM" id="Phobius"/>
    </source>
</evidence>
<gene>
    <name evidence="10" type="ORF">GA0061080_101537</name>
</gene>
<feature type="transmembrane region" description="Helical" evidence="8">
    <location>
        <begin position="287"/>
        <end position="306"/>
    </location>
</feature>
<keyword evidence="4 8" id="KW-0812">Transmembrane</keyword>
<evidence type="ECO:0000256" key="7">
    <source>
        <dbReference type="ARBA" id="ARBA00023136"/>
    </source>
</evidence>
<dbReference type="STRING" id="1798183.GA0061080_101537"/>
<proteinExistence type="predicted"/>
<feature type="transmembrane region" description="Helical" evidence="8">
    <location>
        <begin position="94"/>
        <end position="115"/>
    </location>
</feature>
<feature type="transmembrane region" description="Helical" evidence="8">
    <location>
        <begin position="121"/>
        <end position="144"/>
    </location>
</feature>
<dbReference type="RefSeq" id="WP_167349189.1">
    <property type="nucleotide sequence ID" value="NZ_FMBA01000015.1"/>
</dbReference>
<dbReference type="EMBL" id="FMBA01000015">
    <property type="protein sequence ID" value="SCC00072.1"/>
    <property type="molecule type" value="Genomic_DNA"/>
</dbReference>
<dbReference type="PROSITE" id="PS50850">
    <property type="entry name" value="MFS"/>
    <property type="match status" value="1"/>
</dbReference>
<evidence type="ECO:0000256" key="5">
    <source>
        <dbReference type="ARBA" id="ARBA00022847"/>
    </source>
</evidence>
<dbReference type="Pfam" id="PF07690">
    <property type="entry name" value="MFS_1"/>
    <property type="match status" value="1"/>
</dbReference>
<feature type="transmembrane region" description="Helical" evidence="8">
    <location>
        <begin position="56"/>
        <end position="73"/>
    </location>
</feature>
<comment type="subcellular location">
    <subcellularLocation>
        <location evidence="1">Cell membrane</location>
        <topology evidence="1">Multi-pass membrane protein</topology>
    </subcellularLocation>
</comment>
<feature type="transmembrane region" description="Helical" evidence="8">
    <location>
        <begin position="156"/>
        <end position="181"/>
    </location>
</feature>
<evidence type="ECO:0000313" key="11">
    <source>
        <dbReference type="Proteomes" id="UP000199698"/>
    </source>
</evidence>
<keyword evidence="6 8" id="KW-1133">Transmembrane helix</keyword>
<evidence type="ECO:0000256" key="6">
    <source>
        <dbReference type="ARBA" id="ARBA00022989"/>
    </source>
</evidence>
<evidence type="ECO:0000256" key="3">
    <source>
        <dbReference type="ARBA" id="ARBA00022475"/>
    </source>
</evidence>
<dbReference type="InterPro" id="IPR011701">
    <property type="entry name" value="MFS"/>
</dbReference>
<dbReference type="AlphaFoldDB" id="A0A1C4B017"/>
<dbReference type="InterPro" id="IPR020846">
    <property type="entry name" value="MFS_dom"/>
</dbReference>
<feature type="transmembrane region" description="Helical" evidence="8">
    <location>
        <begin position="375"/>
        <end position="398"/>
    </location>
</feature>
<keyword evidence="5" id="KW-0769">Symport</keyword>
<evidence type="ECO:0000256" key="1">
    <source>
        <dbReference type="ARBA" id="ARBA00004651"/>
    </source>
</evidence>
<feature type="transmembrane region" description="Helical" evidence="8">
    <location>
        <begin position="255"/>
        <end position="275"/>
    </location>
</feature>
<feature type="transmembrane region" description="Helical" evidence="8">
    <location>
        <begin position="313"/>
        <end position="334"/>
    </location>
</feature>
<dbReference type="SUPFAM" id="SSF103473">
    <property type="entry name" value="MFS general substrate transporter"/>
    <property type="match status" value="1"/>
</dbReference>
<dbReference type="FunFam" id="1.20.1250.20:FF:000001">
    <property type="entry name" value="Dicarboxylate MFS transporter"/>
    <property type="match status" value="1"/>
</dbReference>
<protein>
    <submittedName>
        <fullName evidence="10">Major Facilitator Superfamily protein</fullName>
    </submittedName>
</protein>
<feature type="transmembrane region" description="Helical" evidence="8">
    <location>
        <begin position="404"/>
        <end position="426"/>
    </location>
</feature>
<feature type="transmembrane region" description="Helical" evidence="8">
    <location>
        <begin position="193"/>
        <end position="212"/>
    </location>
</feature>
<keyword evidence="3" id="KW-1003">Cell membrane</keyword>
<dbReference type="Proteomes" id="UP000199698">
    <property type="component" value="Unassembled WGS sequence"/>
</dbReference>
<evidence type="ECO:0000256" key="4">
    <source>
        <dbReference type="ARBA" id="ARBA00022692"/>
    </source>
</evidence>
<reference evidence="11" key="1">
    <citation type="submission" date="2016-08" db="EMBL/GenBank/DDBJ databases">
        <authorList>
            <person name="Varghese N."/>
            <person name="Submissions Spin"/>
        </authorList>
    </citation>
    <scope>NUCLEOTIDE SEQUENCE [LARGE SCALE GENOMIC DNA]</scope>
    <source>
        <strain evidence="11">R-53144</strain>
    </source>
</reference>